<evidence type="ECO:0000256" key="2">
    <source>
        <dbReference type="ARBA" id="ARBA00011038"/>
    </source>
</evidence>
<evidence type="ECO:0008006" key="8">
    <source>
        <dbReference type="Google" id="ProtNLM"/>
    </source>
</evidence>
<evidence type="ECO:0000256" key="4">
    <source>
        <dbReference type="ARBA" id="ARBA00023163"/>
    </source>
</evidence>
<dbReference type="InterPro" id="IPR036388">
    <property type="entry name" value="WH-like_DNA-bd_sf"/>
</dbReference>
<gene>
    <name evidence="6" type="ORF">PXEA_LOCUS25621</name>
</gene>
<dbReference type="Gene3D" id="1.10.10.10">
    <property type="entry name" value="Winged helix-like DNA-binding domain superfamily/Winged helix DNA-binding domain"/>
    <property type="match status" value="1"/>
</dbReference>
<dbReference type="Proteomes" id="UP000784294">
    <property type="component" value="Unassembled WGS sequence"/>
</dbReference>
<keyword evidence="5" id="KW-0539">Nucleus</keyword>
<dbReference type="SUPFAM" id="SSF46785">
    <property type="entry name" value="Winged helix' DNA-binding domain"/>
    <property type="match status" value="1"/>
</dbReference>
<dbReference type="InterPro" id="IPR016049">
    <property type="entry name" value="RNA_pol_Rpc34-like"/>
</dbReference>
<protein>
    <recommendedName>
        <fullName evidence="8">RNA polymerase III subunit C6</fullName>
    </recommendedName>
</protein>
<reference evidence="6" key="1">
    <citation type="submission" date="2018-11" db="EMBL/GenBank/DDBJ databases">
        <authorList>
            <consortium name="Pathogen Informatics"/>
        </authorList>
    </citation>
    <scope>NUCLEOTIDE SEQUENCE</scope>
</reference>
<evidence type="ECO:0000313" key="6">
    <source>
        <dbReference type="EMBL" id="VEL32181.1"/>
    </source>
</evidence>
<comment type="subcellular location">
    <subcellularLocation>
        <location evidence="1">Nucleus</location>
    </subcellularLocation>
</comment>
<evidence type="ECO:0000256" key="5">
    <source>
        <dbReference type="ARBA" id="ARBA00023242"/>
    </source>
</evidence>
<dbReference type="GO" id="GO:0006383">
    <property type="term" value="P:transcription by RNA polymerase III"/>
    <property type="evidence" value="ECO:0007669"/>
    <property type="project" value="InterPro"/>
</dbReference>
<dbReference type="InterPro" id="IPR007832">
    <property type="entry name" value="RNA_pol_Rpc34"/>
</dbReference>
<dbReference type="InterPro" id="IPR036390">
    <property type="entry name" value="WH_DNA-bd_sf"/>
</dbReference>
<organism evidence="6 7">
    <name type="scientific">Protopolystoma xenopodis</name>
    <dbReference type="NCBI Taxonomy" id="117903"/>
    <lineage>
        <taxon>Eukaryota</taxon>
        <taxon>Metazoa</taxon>
        <taxon>Spiralia</taxon>
        <taxon>Lophotrochozoa</taxon>
        <taxon>Platyhelminthes</taxon>
        <taxon>Monogenea</taxon>
        <taxon>Polyopisthocotylea</taxon>
        <taxon>Polystomatidea</taxon>
        <taxon>Polystomatidae</taxon>
        <taxon>Protopolystoma</taxon>
    </lineage>
</organism>
<dbReference type="Pfam" id="PF05158">
    <property type="entry name" value="RNA_pol_Rpc34"/>
    <property type="match status" value="1"/>
</dbReference>
<comment type="similarity">
    <text evidence="2">Belongs to the eukaryotic RPC34/RPC39 RNA polymerase subunit family.</text>
</comment>
<dbReference type="GO" id="GO:0005666">
    <property type="term" value="C:RNA polymerase III complex"/>
    <property type="evidence" value="ECO:0007669"/>
    <property type="project" value="InterPro"/>
</dbReference>
<comment type="caution">
    <text evidence="6">The sequence shown here is derived from an EMBL/GenBank/DDBJ whole genome shotgun (WGS) entry which is preliminary data.</text>
</comment>
<dbReference type="PANTHER" id="PTHR12780">
    <property type="entry name" value="RNA POLYMERASE III DNA DIRECTED , 39KD SUBUNIT-RELATED"/>
    <property type="match status" value="1"/>
</dbReference>
<keyword evidence="7" id="KW-1185">Reference proteome</keyword>
<evidence type="ECO:0000256" key="3">
    <source>
        <dbReference type="ARBA" id="ARBA00022478"/>
    </source>
</evidence>
<keyword evidence="4" id="KW-0804">Transcription</keyword>
<dbReference type="OrthoDB" id="613763at2759"/>
<proteinExistence type="inferred from homology"/>
<dbReference type="EMBL" id="CAAALY010131179">
    <property type="protein sequence ID" value="VEL32181.1"/>
    <property type="molecule type" value="Genomic_DNA"/>
</dbReference>
<keyword evidence="3" id="KW-0240">DNA-directed RNA polymerase</keyword>
<dbReference type="AlphaFoldDB" id="A0A448XAB0"/>
<sequence length="189" mass="21463">MTDVLDHESHALRSRVLNLFNQADGMLTQKHFVNEFKDVSLTEILPILNSLQKEGLLDVLVNHDRTLSWKLRDECDINKIKQLSDIEEILVYNAIRKTGEDGATLRVIGHESKIPQNKISRILKSLITKAFIKELPTASGQKQKVYLLYDVNPSKKLAATTLFAGENGVDVEFISMLRAAVLKYFRDKV</sequence>
<name>A0A448XAB0_9PLAT</name>
<evidence type="ECO:0000256" key="1">
    <source>
        <dbReference type="ARBA" id="ARBA00004123"/>
    </source>
</evidence>
<evidence type="ECO:0000313" key="7">
    <source>
        <dbReference type="Proteomes" id="UP000784294"/>
    </source>
</evidence>
<accession>A0A448XAB0</accession>